<gene>
    <name evidence="10" type="primary">pqlc1_1</name>
    <name evidence="9" type="synonym">pqlc1_3</name>
    <name evidence="10" type="ORF">FJT64_026428</name>
    <name evidence="9" type="ORF">FJT64_027251</name>
</gene>
<dbReference type="GO" id="GO:0016020">
    <property type="term" value="C:membrane"/>
    <property type="evidence" value="ECO:0007669"/>
    <property type="project" value="UniProtKB-SubCell"/>
</dbReference>
<feature type="transmembrane region" description="Helical" evidence="8">
    <location>
        <begin position="67"/>
        <end position="90"/>
    </location>
</feature>
<dbReference type="AlphaFoldDB" id="A0A6A4WGU1"/>
<dbReference type="Proteomes" id="UP000440578">
    <property type="component" value="Unassembled WGS sequence"/>
</dbReference>
<keyword evidence="5 8" id="KW-0472">Membrane</keyword>
<dbReference type="Pfam" id="PF04193">
    <property type="entry name" value="PQ-loop"/>
    <property type="match status" value="2"/>
</dbReference>
<dbReference type="OrthoDB" id="292213at2759"/>
<dbReference type="PANTHER" id="PTHR14856">
    <property type="entry name" value="PQ-LOOP REPEAT-CONTAINING PROTEIN 1-LIKE PROTEIN"/>
    <property type="match status" value="1"/>
</dbReference>
<evidence type="ECO:0000256" key="3">
    <source>
        <dbReference type="ARBA" id="ARBA00022737"/>
    </source>
</evidence>
<feature type="transmembrane region" description="Helical" evidence="8">
    <location>
        <begin position="96"/>
        <end position="119"/>
    </location>
</feature>
<dbReference type="Gene3D" id="1.20.1280.290">
    <property type="match status" value="2"/>
</dbReference>
<dbReference type="GO" id="GO:0005829">
    <property type="term" value="C:cytosol"/>
    <property type="evidence" value="ECO:0007669"/>
    <property type="project" value="GOC"/>
</dbReference>
<protein>
    <recommendedName>
        <fullName evidence="6">Solute carrier family 66 member 2</fullName>
    </recommendedName>
    <alternativeName>
        <fullName evidence="7">PQ-loop repeat-containing protein 1</fullName>
    </alternativeName>
</protein>
<evidence type="ECO:0000256" key="7">
    <source>
        <dbReference type="ARBA" id="ARBA00043159"/>
    </source>
</evidence>
<evidence type="ECO:0000256" key="6">
    <source>
        <dbReference type="ARBA" id="ARBA00040648"/>
    </source>
</evidence>
<keyword evidence="4 8" id="KW-1133">Transmembrane helix</keyword>
<keyword evidence="3" id="KW-0677">Repeat</keyword>
<keyword evidence="2 8" id="KW-0812">Transmembrane</keyword>
<dbReference type="FunFam" id="1.20.1280.290:FF:000008">
    <property type="entry name" value="PQ-loop repeat-containing protein 1"/>
    <property type="match status" value="1"/>
</dbReference>
<evidence type="ECO:0000256" key="2">
    <source>
        <dbReference type="ARBA" id="ARBA00022692"/>
    </source>
</evidence>
<proteinExistence type="predicted"/>
<evidence type="ECO:0000313" key="10">
    <source>
        <dbReference type="EMBL" id="KAF0301221.1"/>
    </source>
</evidence>
<dbReference type="SMART" id="SM00679">
    <property type="entry name" value="CTNS"/>
    <property type="match status" value="2"/>
</dbReference>
<evidence type="ECO:0000256" key="5">
    <source>
        <dbReference type="ARBA" id="ARBA00023136"/>
    </source>
</evidence>
<sequence>MDDGLAEAVAAAGPGAEPGPLAELSFEEQAVELLLQAITVVSAGAMVLGGAVPYIPQYLEIKRNQNTDGFSLFVCLALLLANTLRILFWMGHPFELPLLAQSVIMNVVMLLLIHVCVTVKARQQIVKHKERTFTDFDMRYFWEWTDFESYVECMLTFALVGSVLMYFLIDNPWFVETVGFLAVFTEAMLGAPQFYKNFEQKSTYGMSVKMVVMWTCGDTFKTVYFIVRSAPAQFWLCGFLQMGIDVAILAQVAYYRQDTLRRRKSDLGR</sequence>
<dbReference type="EMBL" id="VIIS01001182">
    <property type="protein sequence ID" value="KAF0301221.1"/>
    <property type="molecule type" value="Genomic_DNA"/>
</dbReference>
<feature type="transmembrane region" description="Helical" evidence="8">
    <location>
        <begin position="207"/>
        <end position="227"/>
    </location>
</feature>
<evidence type="ECO:0000256" key="4">
    <source>
        <dbReference type="ARBA" id="ARBA00022989"/>
    </source>
</evidence>
<dbReference type="GO" id="GO:0042147">
    <property type="term" value="P:retrograde transport, endosome to Golgi"/>
    <property type="evidence" value="ECO:0007669"/>
    <property type="project" value="TreeGrafter"/>
</dbReference>
<comment type="subcellular location">
    <subcellularLocation>
        <location evidence="1">Membrane</location>
        <topology evidence="1">Multi-pass membrane protein</topology>
    </subcellularLocation>
</comment>
<feature type="transmembrane region" description="Helical" evidence="8">
    <location>
        <begin position="149"/>
        <end position="169"/>
    </location>
</feature>
<dbReference type="InterPro" id="IPR052241">
    <property type="entry name" value="SLC66/Scramblase_ANY1"/>
</dbReference>
<feature type="transmembrane region" description="Helical" evidence="8">
    <location>
        <begin position="33"/>
        <end position="55"/>
    </location>
</feature>
<comment type="caution">
    <text evidence="10">The sequence shown here is derived from an EMBL/GenBank/DDBJ whole genome shotgun (WGS) entry which is preliminary data.</text>
</comment>
<reference evidence="10 11" key="1">
    <citation type="submission" date="2019-07" db="EMBL/GenBank/DDBJ databases">
        <title>Draft genome assembly of a fouling barnacle, Amphibalanus amphitrite (Darwin, 1854): The first reference genome for Thecostraca.</title>
        <authorList>
            <person name="Kim W."/>
        </authorList>
    </citation>
    <scope>NUCLEOTIDE SEQUENCE [LARGE SCALE GENOMIC DNA]</scope>
    <source>
        <strain evidence="10">SNU_AA5</strain>
        <tissue evidence="10">Soma without cirri and trophi</tissue>
    </source>
</reference>
<dbReference type="EMBL" id="VIIS01001182">
    <property type="protein sequence ID" value="KAF0301222.1"/>
    <property type="molecule type" value="Genomic_DNA"/>
</dbReference>
<organism evidence="10 11">
    <name type="scientific">Amphibalanus amphitrite</name>
    <name type="common">Striped barnacle</name>
    <name type="synonym">Balanus amphitrite</name>
    <dbReference type="NCBI Taxonomy" id="1232801"/>
    <lineage>
        <taxon>Eukaryota</taxon>
        <taxon>Metazoa</taxon>
        <taxon>Ecdysozoa</taxon>
        <taxon>Arthropoda</taxon>
        <taxon>Crustacea</taxon>
        <taxon>Multicrustacea</taxon>
        <taxon>Cirripedia</taxon>
        <taxon>Thoracica</taxon>
        <taxon>Thoracicalcarea</taxon>
        <taxon>Balanomorpha</taxon>
        <taxon>Balanoidea</taxon>
        <taxon>Balanidae</taxon>
        <taxon>Amphibalaninae</taxon>
        <taxon>Amphibalanus</taxon>
    </lineage>
</organism>
<feature type="transmembrane region" description="Helical" evidence="8">
    <location>
        <begin position="233"/>
        <end position="255"/>
    </location>
</feature>
<accession>A0A6A4WGU1</accession>
<feature type="transmembrane region" description="Helical" evidence="8">
    <location>
        <begin position="175"/>
        <end position="195"/>
    </location>
</feature>
<dbReference type="GO" id="GO:0045332">
    <property type="term" value="P:phospholipid translocation"/>
    <property type="evidence" value="ECO:0007669"/>
    <property type="project" value="TreeGrafter"/>
</dbReference>
<dbReference type="FunFam" id="1.20.1280.290:FF:000005">
    <property type="entry name" value="PQ-loop repeat-containing protein 1"/>
    <property type="match status" value="1"/>
</dbReference>
<dbReference type="InterPro" id="IPR006603">
    <property type="entry name" value="PQ-loop_rpt"/>
</dbReference>
<dbReference type="GO" id="GO:0005802">
    <property type="term" value="C:trans-Golgi network"/>
    <property type="evidence" value="ECO:0007669"/>
    <property type="project" value="TreeGrafter"/>
</dbReference>
<evidence type="ECO:0000256" key="1">
    <source>
        <dbReference type="ARBA" id="ARBA00004141"/>
    </source>
</evidence>
<evidence type="ECO:0000313" key="9">
    <source>
        <dbReference type="EMBL" id="KAF0300217.1"/>
    </source>
</evidence>
<evidence type="ECO:0000256" key="8">
    <source>
        <dbReference type="SAM" id="Phobius"/>
    </source>
</evidence>
<dbReference type="EMBL" id="VIIS01001277">
    <property type="protein sequence ID" value="KAF0300218.1"/>
    <property type="molecule type" value="Genomic_DNA"/>
</dbReference>
<dbReference type="EMBL" id="VIIS01001277">
    <property type="protein sequence ID" value="KAF0300217.1"/>
    <property type="molecule type" value="Genomic_DNA"/>
</dbReference>
<evidence type="ECO:0000313" key="11">
    <source>
        <dbReference type="Proteomes" id="UP000440578"/>
    </source>
</evidence>
<dbReference type="GO" id="GO:0005768">
    <property type="term" value="C:endosome"/>
    <property type="evidence" value="ECO:0007669"/>
    <property type="project" value="TreeGrafter"/>
</dbReference>
<dbReference type="PANTHER" id="PTHR14856:SF9">
    <property type="entry name" value="PQ-LOOP REPEAT-CONTAINING PROTEIN 1"/>
    <property type="match status" value="1"/>
</dbReference>
<name>A0A6A4WGU1_AMPAM</name>
<keyword evidence="11" id="KW-1185">Reference proteome</keyword>